<accession>A0A2N5XZI6</accession>
<feature type="transmembrane region" description="Helical" evidence="1">
    <location>
        <begin position="113"/>
        <end position="135"/>
    </location>
</feature>
<feature type="domain" description="VanZ-like" evidence="2">
    <location>
        <begin position="15"/>
        <end position="127"/>
    </location>
</feature>
<sequence>MRDLTPPLISRWPLLAYVLLLVYGTWFPLNAWDWPRGGLEPFLAMDWPTRMSRPDTILNLLVYVPFGLLVMLHLRYRTWLRLLLAILAGASLSTVLEFGQTYLPGRVTSLADILLNTCGSLVGALIAGAATRLSLVQKLYKNSVRALRDPGKGRLALLALSLWALSQWLPLVPSLDMDNLRAGLAPLKAHLLDHAPFNHNGFIRYFLMLFGVATVALAALQPTSRHARLIVIAIMLVLAGKLIIVSRVLAPETLIAGICIVPPLLLLRHLPAPMLRLLAFCALFAFHVHESLLPGTADDALRPINWIPFRGHMGSINGILHLLELVWLFVALAYVTSPEYPLRWRGKMIRGGLLMLPVIALEWYQQFVPGRYPDVTDIIVAATTWWLASGWPGGSREPGSGLAL</sequence>
<evidence type="ECO:0000313" key="4">
    <source>
        <dbReference type="Proteomes" id="UP000234845"/>
    </source>
</evidence>
<feature type="transmembrane region" description="Helical" evidence="1">
    <location>
        <begin position="227"/>
        <end position="244"/>
    </location>
</feature>
<dbReference type="InterPro" id="IPR006976">
    <property type="entry name" value="VanZ-like"/>
</dbReference>
<feature type="transmembrane region" description="Helical" evidence="1">
    <location>
        <begin position="155"/>
        <end position="172"/>
    </location>
</feature>
<keyword evidence="4" id="KW-1185">Reference proteome</keyword>
<name>A0A2N5XZI6_9GAMM</name>
<proteinExistence type="predicted"/>
<comment type="caution">
    <text evidence="3">The sequence shown here is derived from an EMBL/GenBank/DDBJ whole genome shotgun (WGS) entry which is preliminary data.</text>
</comment>
<feature type="transmembrane region" description="Helical" evidence="1">
    <location>
        <begin position="57"/>
        <end position="75"/>
    </location>
</feature>
<feature type="transmembrane region" description="Helical" evidence="1">
    <location>
        <begin position="313"/>
        <end position="336"/>
    </location>
</feature>
<keyword evidence="1" id="KW-1133">Transmembrane helix</keyword>
<feature type="transmembrane region" description="Helical" evidence="1">
    <location>
        <begin position="250"/>
        <end position="267"/>
    </location>
</feature>
<dbReference type="NCBIfam" id="NF037970">
    <property type="entry name" value="vanZ_1"/>
    <property type="match status" value="1"/>
</dbReference>
<feature type="transmembrane region" description="Helical" evidence="1">
    <location>
        <begin position="82"/>
        <end position="101"/>
    </location>
</feature>
<evidence type="ECO:0000259" key="2">
    <source>
        <dbReference type="Pfam" id="PF04892"/>
    </source>
</evidence>
<keyword evidence="1" id="KW-0812">Transmembrane</keyword>
<protein>
    <recommendedName>
        <fullName evidence="2">VanZ-like domain-containing protein</fullName>
    </recommendedName>
</protein>
<dbReference type="OrthoDB" id="283584at2"/>
<gene>
    <name evidence="3" type="ORF">CWI75_15025</name>
</gene>
<organism evidence="3 4">
    <name type="scientific">Kineobactrum sediminis</name>
    <dbReference type="NCBI Taxonomy" id="1905677"/>
    <lineage>
        <taxon>Bacteria</taxon>
        <taxon>Pseudomonadati</taxon>
        <taxon>Pseudomonadota</taxon>
        <taxon>Gammaproteobacteria</taxon>
        <taxon>Cellvibrionales</taxon>
        <taxon>Halieaceae</taxon>
        <taxon>Kineobactrum</taxon>
    </lineage>
</organism>
<dbReference type="PANTHER" id="PTHR28008:SF1">
    <property type="entry name" value="DOMAIN PROTEIN, PUTATIVE (AFU_ORTHOLOGUE AFUA_3G10980)-RELATED"/>
    <property type="match status" value="1"/>
</dbReference>
<evidence type="ECO:0000256" key="1">
    <source>
        <dbReference type="SAM" id="Phobius"/>
    </source>
</evidence>
<dbReference type="AlphaFoldDB" id="A0A2N5XZI6"/>
<evidence type="ECO:0000313" key="3">
    <source>
        <dbReference type="EMBL" id="PLW81543.1"/>
    </source>
</evidence>
<reference evidence="4" key="1">
    <citation type="submission" date="2017-11" db="EMBL/GenBank/DDBJ databases">
        <title>The draft genome sequence of Chromatocurvus sp. F02.</title>
        <authorList>
            <person name="Du Z.-J."/>
            <person name="Chang Y.-Q."/>
        </authorList>
    </citation>
    <scope>NUCLEOTIDE SEQUENCE [LARGE SCALE GENOMIC DNA]</scope>
    <source>
        <strain evidence="4">F02</strain>
    </source>
</reference>
<dbReference type="Pfam" id="PF04892">
    <property type="entry name" value="VanZ"/>
    <property type="match status" value="1"/>
</dbReference>
<dbReference type="PANTHER" id="PTHR28008">
    <property type="entry name" value="DOMAIN PROTEIN, PUTATIVE (AFU_ORTHOLOGUE AFUA_3G10980)-RELATED"/>
    <property type="match status" value="1"/>
</dbReference>
<feature type="transmembrane region" description="Helical" evidence="1">
    <location>
        <begin position="274"/>
        <end position="293"/>
    </location>
</feature>
<keyword evidence="1" id="KW-0472">Membrane</keyword>
<feature type="transmembrane region" description="Helical" evidence="1">
    <location>
        <begin position="12"/>
        <end position="29"/>
    </location>
</feature>
<feature type="transmembrane region" description="Helical" evidence="1">
    <location>
        <begin position="202"/>
        <end position="220"/>
    </location>
</feature>
<dbReference type="EMBL" id="PKLZ01000012">
    <property type="protein sequence ID" value="PLW81543.1"/>
    <property type="molecule type" value="Genomic_DNA"/>
</dbReference>
<dbReference type="RefSeq" id="WP_101522342.1">
    <property type="nucleotide sequence ID" value="NZ_PKLZ01000012.1"/>
</dbReference>
<dbReference type="Proteomes" id="UP000234845">
    <property type="component" value="Unassembled WGS sequence"/>
</dbReference>